<gene>
    <name evidence="6" type="primary">CTS1-2</name>
    <name evidence="6" type="ORF">C8034_v004086</name>
</gene>
<name>A0A4R8T8M9_9PEZI</name>
<feature type="compositionally biased region" description="Pro residues" evidence="3">
    <location>
        <begin position="310"/>
        <end position="320"/>
    </location>
</feature>
<dbReference type="CDD" id="cd06548">
    <property type="entry name" value="GH18_chitinase"/>
    <property type="match status" value="1"/>
</dbReference>
<dbReference type="GO" id="GO:0008061">
    <property type="term" value="F:chitin binding"/>
    <property type="evidence" value="ECO:0007669"/>
    <property type="project" value="InterPro"/>
</dbReference>
<reference evidence="6 7" key="1">
    <citation type="submission" date="2018-11" db="EMBL/GenBank/DDBJ databases">
        <title>Genome sequence and assembly of Colletotrichum sidae.</title>
        <authorList>
            <person name="Gan P."/>
            <person name="Shirasu K."/>
        </authorList>
    </citation>
    <scope>NUCLEOTIDE SEQUENCE [LARGE SCALE GENOMIC DNA]</scope>
    <source>
        <strain evidence="6 7">CBS 518.97</strain>
    </source>
</reference>
<sequence>MRFSLVLTSLTVVLGITSALDEHHRKKPENCRSKRPSRATGRPRASKAPKASATPTVPGGNSTAPGNSTNPPSSVAPMPTAAPVPLPPGAPGGGNATGPSTGNSTNPKNPPSPPKKSDAPLPMPSGAPGGGNETTPKNPPPSPPKKSDAPVPMPSGAPGGGNETTPKNPPPPKKSDAPVPMPPGAPGGGNETTQPGNATGPAAPKKSSAPMPMPPGAPGGGNATMPSTGNMTNPKNPPPPKKSDAPVPMPPGAPGGGNASTPAGNATGPAAPKKSDAPVPMPPGAPGGGNASTPAGNATAPKHSAAPKEPAIPAPIPVPIESPASPAGNSSSRGNATGSAPSHPPESGKPPGRSPGQSRSNTQHRNLLYVTNWSIYGAGYDPDNIPIDTVTHVLYAFADIKSNGTVISSDPWADTGKPFPKDNPKEPGNNAYGLVKQLYMKKMANRYLKTVLSVGGYSWSPKFVPVAADQELRANFVKSTVKLVADQGWDGVDIDWEYPNTTESNANCVKLLAELRTGLDEYSAKHAQGYHFTLGFPAPAGPQNYAAFDFKAMDKSLDYWSLMAFDFAGAWENTTAHQSNVYVSKKNPSSTKASIEKAINDYTRAGIPPNKINLGMPLYGRAFSNTKGMGKPYSGLPNGTLEPGIWLYKDLPRPGARVHWDGVVKATYSYDNSTQQVVTYDDLKSALFKQGYINERNLGGAMYWEAAGDKTGDQSIVRNMAMWMGKLEKSMNLLSYPVSQYDNIRTNMGTNIANSSTSSGPK</sequence>
<evidence type="ECO:0000256" key="3">
    <source>
        <dbReference type="SAM" id="MobiDB-lite"/>
    </source>
</evidence>
<proteinExistence type="inferred from homology"/>
<dbReference type="GO" id="GO:0005576">
    <property type="term" value="C:extracellular region"/>
    <property type="evidence" value="ECO:0007669"/>
    <property type="project" value="TreeGrafter"/>
</dbReference>
<dbReference type="SUPFAM" id="SSF51445">
    <property type="entry name" value="(Trans)glycosidases"/>
    <property type="match status" value="1"/>
</dbReference>
<feature type="compositionally biased region" description="Polar residues" evidence="3">
    <location>
        <begin position="328"/>
        <end position="340"/>
    </location>
</feature>
<dbReference type="EC" id="3.2.1.14" evidence="2"/>
<feature type="compositionally biased region" description="Polar residues" evidence="3">
    <location>
        <begin position="53"/>
        <end position="70"/>
    </location>
</feature>
<dbReference type="Gene3D" id="3.20.20.80">
    <property type="entry name" value="Glycosidases"/>
    <property type="match status" value="1"/>
</dbReference>
<evidence type="ECO:0000256" key="1">
    <source>
        <dbReference type="ARBA" id="ARBA00008682"/>
    </source>
</evidence>
<dbReference type="EMBL" id="QAPF01000183">
    <property type="protein sequence ID" value="TEA13860.1"/>
    <property type="molecule type" value="Genomic_DNA"/>
</dbReference>
<comment type="caution">
    <text evidence="6">The sequence shown here is derived from an EMBL/GenBank/DDBJ whole genome shotgun (WGS) entry which is preliminary data.</text>
</comment>
<dbReference type="Pfam" id="PF00704">
    <property type="entry name" value="Glyco_hydro_18"/>
    <property type="match status" value="1"/>
</dbReference>
<evidence type="ECO:0000313" key="6">
    <source>
        <dbReference type="EMBL" id="TEA13860.1"/>
    </source>
</evidence>
<dbReference type="AlphaFoldDB" id="A0A4R8T8M9"/>
<dbReference type="PANTHER" id="PTHR11177:SF384">
    <property type="entry name" value="CHITINASE"/>
    <property type="match status" value="1"/>
</dbReference>
<feature type="domain" description="GH18" evidence="5">
    <location>
        <begin position="364"/>
        <end position="727"/>
    </location>
</feature>
<dbReference type="SMART" id="SM00636">
    <property type="entry name" value="Glyco_18"/>
    <property type="match status" value="1"/>
</dbReference>
<dbReference type="GO" id="GO:0008843">
    <property type="term" value="F:endochitinase activity"/>
    <property type="evidence" value="ECO:0007669"/>
    <property type="project" value="UniProtKB-EC"/>
</dbReference>
<keyword evidence="7" id="KW-1185">Reference proteome</keyword>
<dbReference type="PANTHER" id="PTHR11177">
    <property type="entry name" value="CHITINASE"/>
    <property type="match status" value="1"/>
</dbReference>
<dbReference type="Gene3D" id="3.10.50.10">
    <property type="match status" value="1"/>
</dbReference>
<accession>A0A4R8T8M9</accession>
<dbReference type="InterPro" id="IPR011583">
    <property type="entry name" value="Chitinase_II/V-like_cat"/>
</dbReference>
<feature type="signal peptide" evidence="4">
    <location>
        <begin position="1"/>
        <end position="19"/>
    </location>
</feature>
<dbReference type="InterPro" id="IPR050314">
    <property type="entry name" value="Glycosyl_Hydrlase_18"/>
</dbReference>
<comment type="similarity">
    <text evidence="1">Belongs to the glycosyl hydrolase 18 family. Chitinase class V subfamily.</text>
</comment>
<dbReference type="InterPro" id="IPR029070">
    <property type="entry name" value="Chitinase_insertion_sf"/>
</dbReference>
<organism evidence="6 7">
    <name type="scientific">Colletotrichum sidae</name>
    <dbReference type="NCBI Taxonomy" id="1347389"/>
    <lineage>
        <taxon>Eukaryota</taxon>
        <taxon>Fungi</taxon>
        <taxon>Dikarya</taxon>
        <taxon>Ascomycota</taxon>
        <taxon>Pezizomycotina</taxon>
        <taxon>Sordariomycetes</taxon>
        <taxon>Hypocreomycetidae</taxon>
        <taxon>Glomerellales</taxon>
        <taxon>Glomerellaceae</taxon>
        <taxon>Colletotrichum</taxon>
        <taxon>Colletotrichum orbiculare species complex</taxon>
    </lineage>
</organism>
<keyword evidence="4" id="KW-0732">Signal</keyword>
<feature type="compositionally biased region" description="Basic and acidic residues" evidence="3">
    <location>
        <begin position="21"/>
        <end position="32"/>
    </location>
</feature>
<protein>
    <recommendedName>
        <fullName evidence="2">chitinase</fullName>
        <ecNumber evidence="2">3.2.1.14</ecNumber>
    </recommendedName>
</protein>
<feature type="compositionally biased region" description="Low complexity" evidence="3">
    <location>
        <begin position="198"/>
        <end position="210"/>
    </location>
</feature>
<evidence type="ECO:0000313" key="7">
    <source>
        <dbReference type="Proteomes" id="UP000295604"/>
    </source>
</evidence>
<dbReference type="PROSITE" id="PS51910">
    <property type="entry name" value="GH18_2"/>
    <property type="match status" value="1"/>
</dbReference>
<dbReference type="InterPro" id="IPR001223">
    <property type="entry name" value="Glyco_hydro18_cat"/>
</dbReference>
<dbReference type="InterPro" id="IPR017853">
    <property type="entry name" value="GH"/>
</dbReference>
<feature type="compositionally biased region" description="Low complexity" evidence="3">
    <location>
        <begin position="291"/>
        <end position="301"/>
    </location>
</feature>
<feature type="compositionally biased region" description="Low complexity" evidence="3">
    <location>
        <begin position="97"/>
        <end position="107"/>
    </location>
</feature>
<dbReference type="GO" id="GO:0005975">
    <property type="term" value="P:carbohydrate metabolic process"/>
    <property type="evidence" value="ECO:0007669"/>
    <property type="project" value="InterPro"/>
</dbReference>
<feature type="compositionally biased region" description="Pro residues" evidence="3">
    <location>
        <begin position="80"/>
        <end position="90"/>
    </location>
</feature>
<dbReference type="SUPFAM" id="SSF54556">
    <property type="entry name" value="Chitinase insertion domain"/>
    <property type="match status" value="1"/>
</dbReference>
<feature type="compositionally biased region" description="Low complexity" evidence="3">
    <location>
        <begin position="259"/>
        <end position="272"/>
    </location>
</feature>
<feature type="region of interest" description="Disordered" evidence="3">
    <location>
        <begin position="21"/>
        <end position="361"/>
    </location>
</feature>
<evidence type="ECO:0000256" key="2">
    <source>
        <dbReference type="ARBA" id="ARBA00012729"/>
    </source>
</evidence>
<evidence type="ECO:0000256" key="4">
    <source>
        <dbReference type="SAM" id="SignalP"/>
    </source>
</evidence>
<dbReference type="Proteomes" id="UP000295604">
    <property type="component" value="Unassembled WGS sequence"/>
</dbReference>
<dbReference type="GO" id="GO:0006032">
    <property type="term" value="P:chitin catabolic process"/>
    <property type="evidence" value="ECO:0007669"/>
    <property type="project" value="TreeGrafter"/>
</dbReference>
<feature type="chain" id="PRO_5020278791" description="chitinase" evidence="4">
    <location>
        <begin position="20"/>
        <end position="762"/>
    </location>
</feature>
<evidence type="ECO:0000259" key="5">
    <source>
        <dbReference type="PROSITE" id="PS51910"/>
    </source>
</evidence>